<dbReference type="AlphaFoldDB" id="A0A5D6UVQ4"/>
<accession>A0A5D6UVQ4</accession>
<gene>
    <name evidence="1" type="ORF">FY528_14635</name>
</gene>
<reference evidence="1 2" key="1">
    <citation type="submission" date="2019-08" db="EMBL/GenBank/DDBJ databases">
        <authorList>
            <person name="Seo M.-J."/>
        </authorList>
    </citation>
    <scope>NUCLEOTIDE SEQUENCE [LARGE SCALE GENOMIC DNA]</scope>
    <source>
        <strain evidence="1 2">KIGAM108</strain>
    </source>
</reference>
<dbReference type="Pfam" id="PF13310">
    <property type="entry name" value="Virulence_RhuM"/>
    <property type="match status" value="1"/>
</dbReference>
<proteinExistence type="predicted"/>
<sequence length="126" mass="14172">MPREALQPRRNYFGRVSGEVVAGTHFRQWATGVLRHYLVQGFVLNEQRLRESARQLADLKQLVQLQAHVATSQELTSDQSDALLRVLGDYSRMPTRSSGQIVSQNLTGHLPGILFDSITHPQYSAT</sequence>
<dbReference type="Proteomes" id="UP000322791">
    <property type="component" value="Unassembled WGS sequence"/>
</dbReference>
<protein>
    <submittedName>
        <fullName evidence="1">Virulence RhuM family protein</fullName>
    </submittedName>
</protein>
<name>A0A5D6UVQ4_9BACT</name>
<dbReference type="InterPro" id="IPR011204">
    <property type="entry name" value="Virulence_RhuM-like"/>
</dbReference>
<comment type="caution">
    <text evidence="1">The sequence shown here is derived from an EMBL/GenBank/DDBJ whole genome shotgun (WGS) entry which is preliminary data.</text>
</comment>
<evidence type="ECO:0000313" key="1">
    <source>
        <dbReference type="EMBL" id="TYZ07666.1"/>
    </source>
</evidence>
<keyword evidence="2" id="KW-1185">Reference proteome</keyword>
<organism evidence="1 2">
    <name type="scientific">Hymenobacter lutimineralis</name>
    <dbReference type="NCBI Taxonomy" id="2606448"/>
    <lineage>
        <taxon>Bacteria</taxon>
        <taxon>Pseudomonadati</taxon>
        <taxon>Bacteroidota</taxon>
        <taxon>Cytophagia</taxon>
        <taxon>Cytophagales</taxon>
        <taxon>Hymenobacteraceae</taxon>
        <taxon>Hymenobacter</taxon>
    </lineage>
</organism>
<evidence type="ECO:0000313" key="2">
    <source>
        <dbReference type="Proteomes" id="UP000322791"/>
    </source>
</evidence>
<dbReference type="EMBL" id="VTHL01000016">
    <property type="protein sequence ID" value="TYZ07666.1"/>
    <property type="molecule type" value="Genomic_DNA"/>
</dbReference>